<evidence type="ECO:0000256" key="22">
    <source>
        <dbReference type="ARBA" id="ARBA00032514"/>
    </source>
</evidence>
<dbReference type="InterPro" id="IPR016186">
    <property type="entry name" value="C-type_lectin-like/link_sf"/>
</dbReference>
<protein>
    <recommendedName>
        <fullName evidence="4">CD44 antigen</fullName>
    </recommendedName>
    <alternativeName>
        <fullName evidence="22">GP90 lymphocyte homing/adhesion receptor</fullName>
    </alternativeName>
    <alternativeName>
        <fullName evidence="21">HUTCH-I</fullName>
    </alternativeName>
    <alternativeName>
        <fullName evidence="23">Hermes antigen</fullName>
    </alternativeName>
    <alternativeName>
        <fullName evidence="20">Hyaluronate receptor</fullName>
    </alternativeName>
    <alternativeName>
        <fullName evidence="18">Phagocytic glycoprotein 1</fullName>
    </alternativeName>
    <alternativeName>
        <fullName evidence="19">Phagocytic glycoprotein I</fullName>
    </alternativeName>
</protein>
<dbReference type="Proteomes" id="UP000694555">
    <property type="component" value="Unplaced"/>
</dbReference>
<dbReference type="Ensembl" id="ENSBJAT00000023509.1">
    <property type="protein sequence ID" value="ENSBJAP00000022871.1"/>
    <property type="gene ID" value="ENSBJAG00000014815.1"/>
</dbReference>
<dbReference type="PANTHER" id="PTHR10225">
    <property type="entry name" value="HYALURONAN RECEPTOR"/>
    <property type="match status" value="1"/>
</dbReference>
<dbReference type="PRINTS" id="PR00658">
    <property type="entry name" value="CD44"/>
</dbReference>
<evidence type="ECO:0000313" key="30">
    <source>
        <dbReference type="Proteomes" id="UP000694555"/>
    </source>
</evidence>
<dbReference type="SMART" id="SM00445">
    <property type="entry name" value="LINK"/>
    <property type="match status" value="1"/>
</dbReference>
<evidence type="ECO:0000256" key="6">
    <source>
        <dbReference type="ARBA" id="ARBA00022525"/>
    </source>
</evidence>
<feature type="signal peptide" evidence="27">
    <location>
        <begin position="1"/>
        <end position="20"/>
    </location>
</feature>
<dbReference type="PROSITE" id="PS01241">
    <property type="entry name" value="LINK_1"/>
    <property type="match status" value="1"/>
</dbReference>
<sequence length="1037" mass="112566">MANFSLWATFGLCLLKLCLTETQFNVSCRYGGVFHVEKNGRYSLTRSEAVELCRALNSTLSTLEQLKKAHELGFETCRYGFVVGNIVIPRINPYHLCAANHTGVYKLSANTTGRYDAYCYNATETRVKACEPIERLDTSFLNNQGEIVIDNADGSRYNADGTRHSGESSTSGADDENAGSGSTHDTTPMDTSIRRSSPSYYGSATPVSQLPDHSSGGGEKEIPRKDSDYEVTPISPDISSMTPADDSPGKDGGQYPASTTPGPHHDNLEKATTQAWWNPFPDHWWWSNPAQKTQEPTQATKDVTSSGNGSDDEDSSEEVTYPTVFPGWDRSAAKDAYAPSTTPGPHHDNLEKATTQAWWNPFPDRWWWSNPAQKTQEPTQATKDVTSSGNGSDDEDSSEEVTYPTVFPGWDRSAAKDAYAPSTTVDLQHETLLEISTHGHRNPTYTDEEEQYPSSAGRALVTSENEKHQGPTQHPLLHSVHSGWINQEQNPANTTGSSEQHEFTVAGENDIEKESSHTAMASNHGAKQNDSAQDPLVYPGWDKGEDYTQRAIMDRIIPSRENNHEKESSTTAVASPDGAHHEDPTRPPLPSDHEPGQGTEGIARPTDAPEEHVHHRTTASSNKADDDSSLMVTESAGDVNRETATKEPPAAGTPPAAESERANATGGSHVDWIPGVFPDTEDHLNRLQTPLPTTVASPDGAHHEDPTRPPLPSDHEPGQGTEGIARPTDAPEEHVHHRTTASSNKADDDSSLMASTDVLKPEDTTQELWAPRIVVTAVASPDGAHHEDPTRPPLPSDHEPGQGTEGIARPTDAPEEHVHHRTTASSNKADDDSSLMVTESAGDVNRETATKEPPAAGTPPAAESERANATGGSHVDWIPGVFPDTEDHLNRLQTPLPTRSTSSIYGNQGPHKGHYEYTTFPGETTTTKIVSQQRSAQVPEWLIIVAALVALALILAVCIAVNSRRRCGQKKKLVINNGKGAVEDRKTSGLNGDASKSQEMVHLVHKEQSNDQTGPCDEFLTVNETQNHQELDMKSGV</sequence>
<dbReference type="GO" id="GO:0035692">
    <property type="term" value="C:macrophage migration inhibitory factor receptor complex"/>
    <property type="evidence" value="ECO:0007669"/>
    <property type="project" value="TreeGrafter"/>
</dbReference>
<keyword evidence="13 26" id="KW-0472">Membrane</keyword>
<evidence type="ECO:0000256" key="17">
    <source>
        <dbReference type="ARBA" id="ARBA00023273"/>
    </source>
</evidence>
<feature type="compositionally biased region" description="Basic and acidic residues" evidence="25">
    <location>
        <begin position="578"/>
        <end position="595"/>
    </location>
</feature>
<evidence type="ECO:0000256" key="9">
    <source>
        <dbReference type="ARBA" id="ARBA00022729"/>
    </source>
</evidence>
<feature type="domain" description="Link" evidence="28">
    <location>
        <begin position="32"/>
        <end position="121"/>
    </location>
</feature>
<dbReference type="GO" id="GO:0009986">
    <property type="term" value="C:cell surface"/>
    <property type="evidence" value="ECO:0007669"/>
    <property type="project" value="UniProtKB-ARBA"/>
</dbReference>
<evidence type="ECO:0000256" key="16">
    <source>
        <dbReference type="ARBA" id="ARBA00023180"/>
    </source>
</evidence>
<evidence type="ECO:0000256" key="18">
    <source>
        <dbReference type="ARBA" id="ARBA00029917"/>
    </source>
</evidence>
<keyword evidence="8 26" id="KW-0812">Transmembrane</keyword>
<dbReference type="GO" id="GO:0004896">
    <property type="term" value="F:cytokine receptor activity"/>
    <property type="evidence" value="ECO:0007669"/>
    <property type="project" value="TreeGrafter"/>
</dbReference>
<keyword evidence="15" id="KW-0675">Receptor</keyword>
<dbReference type="InterPro" id="IPR001231">
    <property type="entry name" value="CD44_antigen"/>
</dbReference>
<evidence type="ECO:0000256" key="13">
    <source>
        <dbReference type="ARBA" id="ARBA00023136"/>
    </source>
</evidence>
<keyword evidence="10" id="KW-0130">Cell adhesion</keyword>
<feature type="compositionally biased region" description="Low complexity" evidence="25">
    <location>
        <begin position="851"/>
        <end position="862"/>
    </location>
</feature>
<dbReference type="GO" id="GO:0070374">
    <property type="term" value="P:positive regulation of ERK1 and ERK2 cascade"/>
    <property type="evidence" value="ECO:0007669"/>
    <property type="project" value="TreeGrafter"/>
</dbReference>
<evidence type="ECO:0000313" key="29">
    <source>
        <dbReference type="Ensembl" id="ENSBJAP00000022871.1"/>
    </source>
</evidence>
<comment type="caution">
    <text evidence="24">Lacks conserved residue(s) required for the propagation of feature annotation.</text>
</comment>
<dbReference type="GO" id="GO:0005902">
    <property type="term" value="C:microvillus"/>
    <property type="evidence" value="ECO:0007669"/>
    <property type="project" value="UniProtKB-SubCell"/>
</dbReference>
<keyword evidence="14" id="KW-1015">Disulfide bond</keyword>
<keyword evidence="17" id="KW-0966">Cell projection</keyword>
<evidence type="ECO:0000256" key="27">
    <source>
        <dbReference type="SAM" id="SignalP"/>
    </source>
</evidence>
<dbReference type="GO" id="GO:0007155">
    <property type="term" value="P:cell adhesion"/>
    <property type="evidence" value="ECO:0007669"/>
    <property type="project" value="UniProtKB-KW"/>
</dbReference>
<dbReference type="InterPro" id="IPR016187">
    <property type="entry name" value="CTDL_fold"/>
</dbReference>
<feature type="compositionally biased region" description="Polar residues" evidence="25">
    <location>
        <begin position="179"/>
        <end position="212"/>
    </location>
</feature>
<dbReference type="PANTHER" id="PTHR10225:SF6">
    <property type="entry name" value="CD44 ANTIGEN"/>
    <property type="match status" value="1"/>
</dbReference>
<organism evidence="29 30">
    <name type="scientific">Buteo japonicus</name>
    <dbReference type="NCBI Taxonomy" id="224669"/>
    <lineage>
        <taxon>Eukaryota</taxon>
        <taxon>Metazoa</taxon>
        <taxon>Chordata</taxon>
        <taxon>Craniata</taxon>
        <taxon>Vertebrata</taxon>
        <taxon>Euteleostomi</taxon>
        <taxon>Archelosauria</taxon>
        <taxon>Archosauria</taxon>
        <taxon>Dinosauria</taxon>
        <taxon>Saurischia</taxon>
        <taxon>Theropoda</taxon>
        <taxon>Coelurosauria</taxon>
        <taxon>Aves</taxon>
        <taxon>Neognathae</taxon>
        <taxon>Neoaves</taxon>
        <taxon>Telluraves</taxon>
        <taxon>Accipitrimorphae</taxon>
        <taxon>Accipitriformes</taxon>
        <taxon>Accipitridae</taxon>
        <taxon>Accipitrinae</taxon>
        <taxon>Buteo</taxon>
    </lineage>
</organism>
<evidence type="ECO:0000256" key="19">
    <source>
        <dbReference type="ARBA" id="ARBA00029928"/>
    </source>
</evidence>
<dbReference type="InterPro" id="IPR000538">
    <property type="entry name" value="Link_dom"/>
</dbReference>
<evidence type="ECO:0000256" key="15">
    <source>
        <dbReference type="ARBA" id="ARBA00023170"/>
    </source>
</evidence>
<evidence type="ECO:0000256" key="23">
    <source>
        <dbReference type="ARBA" id="ARBA00032917"/>
    </source>
</evidence>
<feature type="region of interest" description="Disordered" evidence="25">
    <location>
        <begin position="282"/>
        <end position="327"/>
    </location>
</feature>
<dbReference type="InterPro" id="IPR043210">
    <property type="entry name" value="CD44_antigen-like"/>
</dbReference>
<feature type="compositionally biased region" description="Polar residues" evidence="25">
    <location>
        <begin position="370"/>
        <end position="391"/>
    </location>
</feature>
<evidence type="ECO:0000256" key="8">
    <source>
        <dbReference type="ARBA" id="ARBA00022692"/>
    </source>
</evidence>
<dbReference type="Gene3D" id="3.10.100.10">
    <property type="entry name" value="Mannose-Binding Protein A, subunit A"/>
    <property type="match status" value="1"/>
</dbReference>
<evidence type="ECO:0000256" key="5">
    <source>
        <dbReference type="ARBA" id="ARBA00022475"/>
    </source>
</evidence>
<dbReference type="GO" id="GO:0006954">
    <property type="term" value="P:inflammatory response"/>
    <property type="evidence" value="ECO:0007669"/>
    <property type="project" value="TreeGrafter"/>
</dbReference>
<keyword evidence="12 26" id="KW-1133">Transmembrane helix</keyword>
<keyword evidence="5" id="KW-1003">Cell membrane</keyword>
<dbReference type="GO" id="GO:0009653">
    <property type="term" value="P:anatomical structure morphogenesis"/>
    <property type="evidence" value="ECO:0007669"/>
    <property type="project" value="UniProtKB-ARBA"/>
</dbReference>
<keyword evidence="7" id="KW-0597">Phosphoprotein</keyword>
<evidence type="ECO:0000256" key="21">
    <source>
        <dbReference type="ARBA" id="ARBA00031823"/>
    </source>
</evidence>
<feature type="compositionally biased region" description="Basic and acidic residues" evidence="25">
    <location>
        <begin position="783"/>
        <end position="800"/>
    </location>
</feature>
<feature type="region of interest" description="Disordered" evidence="25">
    <location>
        <begin position="438"/>
        <end position="477"/>
    </location>
</feature>
<dbReference type="GO" id="GO:0016323">
    <property type="term" value="C:basolateral plasma membrane"/>
    <property type="evidence" value="ECO:0007669"/>
    <property type="project" value="TreeGrafter"/>
</dbReference>
<evidence type="ECO:0000256" key="20">
    <source>
        <dbReference type="ARBA" id="ARBA00031179"/>
    </source>
</evidence>
<dbReference type="AlphaFoldDB" id="A0A8C0BXL3"/>
<name>A0A8C0BXL3_9AVES</name>
<dbReference type="PROSITE" id="PS50963">
    <property type="entry name" value="LINK_2"/>
    <property type="match status" value="1"/>
</dbReference>
<feature type="compositionally biased region" description="Polar residues" evidence="25">
    <location>
        <begin position="686"/>
        <end position="696"/>
    </location>
</feature>
<dbReference type="CDD" id="cd03516">
    <property type="entry name" value="Link_domain_CD44_like"/>
    <property type="match status" value="1"/>
</dbReference>
<dbReference type="FunFam" id="3.10.100.10:FF:000004">
    <property type="entry name" value="CD44 antigen isoform X2"/>
    <property type="match status" value="1"/>
</dbReference>
<evidence type="ECO:0000256" key="12">
    <source>
        <dbReference type="ARBA" id="ARBA00022989"/>
    </source>
</evidence>
<evidence type="ECO:0000256" key="25">
    <source>
        <dbReference type="SAM" id="MobiDB-lite"/>
    </source>
</evidence>
<feature type="chain" id="PRO_5034753086" description="CD44 antigen" evidence="27">
    <location>
        <begin position="21"/>
        <end position="1037"/>
    </location>
</feature>
<feature type="transmembrane region" description="Helical" evidence="26">
    <location>
        <begin position="941"/>
        <end position="962"/>
    </location>
</feature>
<keyword evidence="9 27" id="KW-0732">Signal</keyword>
<dbReference type="Pfam" id="PF00193">
    <property type="entry name" value="Xlink"/>
    <property type="match status" value="1"/>
</dbReference>
<keyword evidence="6" id="KW-0964">Secreted</keyword>
<evidence type="ECO:0000256" key="26">
    <source>
        <dbReference type="SAM" id="Phobius"/>
    </source>
</evidence>
<feature type="region of interest" description="Disordered" evidence="25">
    <location>
        <begin position="152"/>
        <end position="268"/>
    </location>
</feature>
<reference evidence="29" key="2">
    <citation type="submission" date="2025-09" db="UniProtKB">
        <authorList>
            <consortium name="Ensembl"/>
        </authorList>
    </citation>
    <scope>IDENTIFICATION</scope>
</reference>
<dbReference type="GO" id="GO:0005576">
    <property type="term" value="C:extracellular region"/>
    <property type="evidence" value="ECO:0007669"/>
    <property type="project" value="UniProtKB-SubCell"/>
</dbReference>
<evidence type="ECO:0000256" key="1">
    <source>
        <dbReference type="ARBA" id="ARBA00004105"/>
    </source>
</evidence>
<evidence type="ECO:0000256" key="7">
    <source>
        <dbReference type="ARBA" id="ARBA00022553"/>
    </source>
</evidence>
<dbReference type="GO" id="GO:0042981">
    <property type="term" value="P:regulation of apoptotic process"/>
    <property type="evidence" value="ECO:0007669"/>
    <property type="project" value="UniProtKB-ARBA"/>
</dbReference>
<evidence type="ECO:0000256" key="2">
    <source>
        <dbReference type="ARBA" id="ARBA00004251"/>
    </source>
</evidence>
<feature type="compositionally biased region" description="Basic and acidic residues" evidence="25">
    <location>
        <begin position="218"/>
        <end position="228"/>
    </location>
</feature>
<evidence type="ECO:0000256" key="3">
    <source>
        <dbReference type="ARBA" id="ARBA00004613"/>
    </source>
</evidence>
<dbReference type="GO" id="GO:0005540">
    <property type="term" value="F:hyaluronic acid binding"/>
    <property type="evidence" value="ECO:0007669"/>
    <property type="project" value="InterPro"/>
</dbReference>
<keyword evidence="16" id="KW-0325">Glycoprotein</keyword>
<feature type="region of interest" description="Disordered" evidence="25">
    <location>
        <begin position="781"/>
        <end position="920"/>
    </location>
</feature>
<evidence type="ECO:0000256" key="11">
    <source>
        <dbReference type="ARBA" id="ARBA00022974"/>
    </source>
</evidence>
<feature type="compositionally biased region" description="Polar residues" evidence="25">
    <location>
        <begin position="517"/>
        <end position="532"/>
    </location>
</feature>
<evidence type="ECO:0000256" key="24">
    <source>
        <dbReference type="PROSITE-ProRule" id="PRU00323"/>
    </source>
</evidence>
<evidence type="ECO:0000256" key="14">
    <source>
        <dbReference type="ARBA" id="ARBA00023157"/>
    </source>
</evidence>
<feature type="compositionally biased region" description="Low complexity" evidence="25">
    <location>
        <begin position="646"/>
        <end position="657"/>
    </location>
</feature>
<evidence type="ECO:0000256" key="10">
    <source>
        <dbReference type="ARBA" id="ARBA00022889"/>
    </source>
</evidence>
<reference evidence="29" key="1">
    <citation type="submission" date="2025-08" db="UniProtKB">
        <authorList>
            <consortium name="Ensembl"/>
        </authorList>
    </citation>
    <scope>IDENTIFICATION</scope>
</reference>
<dbReference type="SUPFAM" id="SSF56436">
    <property type="entry name" value="C-type lectin-like"/>
    <property type="match status" value="1"/>
</dbReference>
<evidence type="ECO:0000259" key="28">
    <source>
        <dbReference type="PROSITE" id="PS50963"/>
    </source>
</evidence>
<keyword evidence="30" id="KW-1185">Reference proteome</keyword>
<feature type="compositionally biased region" description="Polar residues" evidence="25">
    <location>
        <begin position="288"/>
        <end position="309"/>
    </location>
</feature>
<feature type="compositionally biased region" description="Basic and acidic residues" evidence="25">
    <location>
        <begin position="557"/>
        <end position="568"/>
    </location>
</feature>
<evidence type="ECO:0000256" key="4">
    <source>
        <dbReference type="ARBA" id="ARBA00020474"/>
    </source>
</evidence>
<keyword evidence="11" id="KW-0654">Proteoglycan</keyword>
<feature type="region of interest" description="Disordered" evidence="25">
    <location>
        <begin position="514"/>
        <end position="542"/>
    </location>
</feature>
<comment type="subcellular location">
    <subcellularLocation>
        <location evidence="2">Cell membrane</location>
        <topology evidence="2">Single-pass type I membrane protein</topology>
    </subcellularLocation>
    <subcellularLocation>
        <location evidence="1">Cell projection</location>
        <location evidence="1">Microvillus</location>
    </subcellularLocation>
    <subcellularLocation>
        <location evidence="3">Secreted</location>
    </subcellularLocation>
</comment>
<feature type="region of interest" description="Disordered" evidence="25">
    <location>
        <begin position="365"/>
        <end position="409"/>
    </location>
</feature>
<accession>A0A8C0BXL3</accession>
<dbReference type="GO" id="GO:0048731">
    <property type="term" value="P:system development"/>
    <property type="evidence" value="ECO:0007669"/>
    <property type="project" value="UniProtKB-ARBA"/>
</dbReference>
<feature type="compositionally biased region" description="Polar residues" evidence="25">
    <location>
        <begin position="891"/>
        <end position="906"/>
    </location>
</feature>
<feature type="region of interest" description="Disordered" evidence="25">
    <location>
        <begin position="557"/>
        <end position="765"/>
    </location>
</feature>
<dbReference type="PRINTS" id="PR01265">
    <property type="entry name" value="LINKMODULE"/>
</dbReference>
<proteinExistence type="predicted"/>
<feature type="compositionally biased region" description="Basic and acidic residues" evidence="25">
    <location>
        <begin position="700"/>
        <end position="717"/>
    </location>
</feature>